<feature type="compositionally biased region" description="Low complexity" evidence="1">
    <location>
        <begin position="264"/>
        <end position="283"/>
    </location>
</feature>
<evidence type="ECO:0000259" key="2">
    <source>
        <dbReference type="SMART" id="SM00507"/>
    </source>
</evidence>
<name>A0ABP7XIF5_9ACTN</name>
<reference evidence="4" key="1">
    <citation type="journal article" date="2019" name="Int. J. Syst. Evol. Microbiol.">
        <title>The Global Catalogue of Microorganisms (GCM) 10K type strain sequencing project: providing services to taxonomists for standard genome sequencing and annotation.</title>
        <authorList>
            <consortium name="The Broad Institute Genomics Platform"/>
            <consortium name="The Broad Institute Genome Sequencing Center for Infectious Disease"/>
            <person name="Wu L."/>
            <person name="Ma J."/>
        </authorList>
    </citation>
    <scope>NUCLEOTIDE SEQUENCE [LARGE SCALE GENOMIC DNA]</scope>
    <source>
        <strain evidence="4">JCM 16703</strain>
    </source>
</reference>
<organism evidence="3 4">
    <name type="scientific">Nocardioides fonticola</name>
    <dbReference type="NCBI Taxonomy" id="450363"/>
    <lineage>
        <taxon>Bacteria</taxon>
        <taxon>Bacillati</taxon>
        <taxon>Actinomycetota</taxon>
        <taxon>Actinomycetes</taxon>
        <taxon>Propionibacteriales</taxon>
        <taxon>Nocardioidaceae</taxon>
        <taxon>Nocardioides</taxon>
    </lineage>
</organism>
<dbReference type="PANTHER" id="PTHR33877:SF2">
    <property type="entry name" value="OS07G0170200 PROTEIN"/>
    <property type="match status" value="1"/>
</dbReference>
<comment type="caution">
    <text evidence="3">The sequence shown here is derived from an EMBL/GenBank/DDBJ whole genome shotgun (WGS) entry which is preliminary data.</text>
</comment>
<feature type="region of interest" description="Disordered" evidence="1">
    <location>
        <begin position="212"/>
        <end position="283"/>
    </location>
</feature>
<dbReference type="RefSeq" id="WP_344733021.1">
    <property type="nucleotide sequence ID" value="NZ_BAAAZH010000012.1"/>
</dbReference>
<dbReference type="EMBL" id="BAAAZH010000012">
    <property type="protein sequence ID" value="GAA4117502.1"/>
    <property type="molecule type" value="Genomic_DNA"/>
</dbReference>
<proteinExistence type="predicted"/>
<dbReference type="CDD" id="cd00085">
    <property type="entry name" value="HNHc"/>
    <property type="match status" value="1"/>
</dbReference>
<gene>
    <name evidence="3" type="ORF">GCM10022215_18250</name>
</gene>
<dbReference type="Pfam" id="PF14279">
    <property type="entry name" value="HNH_5"/>
    <property type="match status" value="1"/>
</dbReference>
<evidence type="ECO:0000256" key="1">
    <source>
        <dbReference type="SAM" id="MobiDB-lite"/>
    </source>
</evidence>
<dbReference type="PANTHER" id="PTHR33877">
    <property type="entry name" value="SLL1193 PROTEIN"/>
    <property type="match status" value="1"/>
</dbReference>
<dbReference type="SMART" id="SM00507">
    <property type="entry name" value="HNHc"/>
    <property type="match status" value="1"/>
</dbReference>
<dbReference type="Gene3D" id="1.10.30.50">
    <property type="match status" value="1"/>
</dbReference>
<keyword evidence="4" id="KW-1185">Reference proteome</keyword>
<evidence type="ECO:0000313" key="3">
    <source>
        <dbReference type="EMBL" id="GAA4117502.1"/>
    </source>
</evidence>
<dbReference type="InterPro" id="IPR003615">
    <property type="entry name" value="HNH_nuc"/>
</dbReference>
<accession>A0ABP7XIF5</accession>
<sequence length="283" mass="30488">MWFKLDDKFHEWPEIHDLLVPPDRDPEALDELLALAAVGLYALTGSWSGDQLSDGVIPEHVLRRWAPTEAPKLTRLLRAAGLWKPHDPDKPRRVVFTRWAPDQPLRADVEADRLAAKTRQAFYRDKALKAAIDERDQDRCRYCGTLVNWTDKRSAGGGTYDHVVPIVEGGRNTLENVVVCCRGCNGRKGGRSLTDAGMKLLKAGSLGAPVIDAPTSATADRDDPDASLADDHTPGPVTRNTGVLIGSGRVGSGAENVPGVSPSTATTTDHATTTATTDPGGDQ</sequence>
<evidence type="ECO:0000313" key="4">
    <source>
        <dbReference type="Proteomes" id="UP001501495"/>
    </source>
</evidence>
<dbReference type="InterPro" id="IPR029471">
    <property type="entry name" value="HNH_5"/>
</dbReference>
<feature type="domain" description="HNH nuclease" evidence="2">
    <location>
        <begin position="129"/>
        <end position="186"/>
    </location>
</feature>
<protein>
    <recommendedName>
        <fullName evidence="2">HNH nuclease domain-containing protein</fullName>
    </recommendedName>
</protein>
<dbReference type="InterPro" id="IPR052892">
    <property type="entry name" value="NA-targeting_endonuclease"/>
</dbReference>
<dbReference type="Proteomes" id="UP001501495">
    <property type="component" value="Unassembled WGS sequence"/>
</dbReference>